<dbReference type="GO" id="GO:0008270">
    <property type="term" value="F:zinc ion binding"/>
    <property type="evidence" value="ECO:0007669"/>
    <property type="project" value="UniProtKB-KW"/>
</dbReference>
<keyword evidence="8" id="KW-1185">Reference proteome</keyword>
<evidence type="ECO:0000256" key="3">
    <source>
        <dbReference type="ARBA" id="ARBA00022833"/>
    </source>
</evidence>
<dbReference type="Proteomes" id="UP001153269">
    <property type="component" value="Unassembled WGS sequence"/>
</dbReference>
<keyword evidence="1 4" id="KW-0479">Metal-binding</keyword>
<feature type="zinc finger region" description="C3H1-type" evidence="4">
    <location>
        <begin position="990"/>
        <end position="1016"/>
    </location>
</feature>
<evidence type="ECO:0000313" key="8">
    <source>
        <dbReference type="Proteomes" id="UP001153269"/>
    </source>
</evidence>
<protein>
    <recommendedName>
        <fullName evidence="6">C3H1-type domain-containing protein</fullName>
    </recommendedName>
</protein>
<proteinExistence type="predicted"/>
<sequence>MDLDRHNRKLEISKALTFIQSSLAYPEPEGYQDYLTQLVWNLLHEGNTLFQDGEWAEAAREFSEGLNVSCYAAGENIPIPEALLQSLYVNRAAAYHRMGEFDRGVMDCDSALLLCKESSRALYRKALCLKELGKYKEAYSCTTDCLLISRLDKDVNELAQELAVHLGLKNRKPYISTKEHKIVVGVPNGHKSAEATKVSAGDLGDGVNPLRGLAPVSFTSRTQSTLPSMSPSFLQPVVPSMPDRVETDTVEDSELIGDDLDSLLDGFSPEQETSIQAAYSASSRTPTSTHSVPSALPAPSPRLPPAFFNSAVKAPDSFSGGGHSTTSAELDTLDSLLTSQALDALDDFPGVGGGVATSGVTSPALQTLNGLDSLDDFLDALPCSPAATEGVNPSKTQLDTGGRSLGDLLDELDDLETVCDPVARCNDVPTFGVKAVERLDSLDVLDSFSSVEGAGAALPAVNGRPGLDSISDFSLAGVSGSHSAVAPLMTNPKNNYIKRKSTELVSCSNPLSSTHEFLQACSACFPREGPGIYSFVHKPDLVHSCNRDILLCRQKAASPSEWTRVRPMPPFTAFRGRFVLCRDVQNSESGLCKYREQCTFAYNQLEIDVWTEERKGTLDRNLLFEKGPVKLDPITSVIHLQQEHKGTFVFLCQKCFDGKPRIISNRCKDNVCSNLEVHHCFDANKCLAFVVRTHNVNYRKVRPLTGLRQLDLCYQGVRYGCEKEDSCHHAHSLIELKTWRLQRNTGISPDEIVKVATKHHNKQEQNSNAQKWNKSPGSEGMKPRGEGKSLDLKIKLACAQCWRDGLISEPDKKQKYCSAKARHIWTKDRRFLLVRSMMRQKWIQVRPLPNNKNIPLQYEMCAQILRKKICNYIGHCSFAHSEEEREIWMYMKNNDLQDTQQVYDTWMRSNSPNRQADGAAASQSVPEEKYIAMPTDFAEPMSGFHCRLCGKHSNSERQWQNHISTEKHKERVFSCEGEDEALTWIYRFPGTNFELCPKSAGGCADGVSCDFAHSAEELKEWTERRAFLRQKLVKAREDMLVMFDEFDFGMYNFLLKD</sequence>
<dbReference type="SUPFAM" id="SSF57667">
    <property type="entry name" value="beta-beta-alpha zinc fingers"/>
    <property type="match status" value="1"/>
</dbReference>
<dbReference type="GO" id="GO:0035198">
    <property type="term" value="F:miRNA binding"/>
    <property type="evidence" value="ECO:0007669"/>
    <property type="project" value="InterPro"/>
</dbReference>
<comment type="caution">
    <text evidence="7">The sequence shown here is derived from an EMBL/GenBank/DDBJ whole genome shotgun (WGS) entry which is preliminary data.</text>
</comment>
<evidence type="ECO:0000256" key="4">
    <source>
        <dbReference type="PROSITE-ProRule" id="PRU00723"/>
    </source>
</evidence>
<evidence type="ECO:0000256" key="1">
    <source>
        <dbReference type="ARBA" id="ARBA00022723"/>
    </source>
</evidence>
<dbReference type="PANTHER" id="PTHR14928:SF6">
    <property type="entry name" value="ZINC FINGER CCCH DOMAIN-CONTAINING PROTEIN 7B"/>
    <property type="match status" value="1"/>
</dbReference>
<dbReference type="SMART" id="SM00028">
    <property type="entry name" value="TPR"/>
    <property type="match status" value="2"/>
</dbReference>
<dbReference type="PROSITE" id="PS50103">
    <property type="entry name" value="ZF_C3H1"/>
    <property type="match status" value="1"/>
</dbReference>
<organism evidence="7 8">
    <name type="scientific">Pleuronectes platessa</name>
    <name type="common">European plaice</name>
    <dbReference type="NCBI Taxonomy" id="8262"/>
    <lineage>
        <taxon>Eukaryota</taxon>
        <taxon>Metazoa</taxon>
        <taxon>Chordata</taxon>
        <taxon>Craniata</taxon>
        <taxon>Vertebrata</taxon>
        <taxon>Euteleostomi</taxon>
        <taxon>Actinopterygii</taxon>
        <taxon>Neopterygii</taxon>
        <taxon>Teleostei</taxon>
        <taxon>Neoteleostei</taxon>
        <taxon>Acanthomorphata</taxon>
        <taxon>Carangaria</taxon>
        <taxon>Pleuronectiformes</taxon>
        <taxon>Pleuronectoidei</taxon>
        <taxon>Pleuronectidae</taxon>
        <taxon>Pleuronectes</taxon>
    </lineage>
</organism>
<dbReference type="Gene3D" id="1.25.40.10">
    <property type="entry name" value="Tetratricopeptide repeat domain"/>
    <property type="match status" value="1"/>
</dbReference>
<feature type="compositionally biased region" description="Polar residues" evidence="5">
    <location>
        <begin position="219"/>
        <end position="233"/>
    </location>
</feature>
<gene>
    <name evidence="7" type="ORF">PLEPLA_LOCUS2936</name>
</gene>
<dbReference type="InterPro" id="IPR036236">
    <property type="entry name" value="Znf_C2H2_sf"/>
</dbReference>
<feature type="region of interest" description="Disordered" evidence="5">
    <location>
        <begin position="279"/>
        <end position="300"/>
    </location>
</feature>
<evidence type="ECO:0000256" key="5">
    <source>
        <dbReference type="SAM" id="MobiDB-lite"/>
    </source>
</evidence>
<name>A0A9N7TLR9_PLEPL</name>
<dbReference type="InterPro" id="IPR019734">
    <property type="entry name" value="TPR_rpt"/>
</dbReference>
<dbReference type="Gene3D" id="3.30.160.60">
    <property type="entry name" value="Classic Zinc Finger"/>
    <property type="match status" value="1"/>
</dbReference>
<reference evidence="7" key="1">
    <citation type="submission" date="2020-03" db="EMBL/GenBank/DDBJ databases">
        <authorList>
            <person name="Weist P."/>
        </authorList>
    </citation>
    <scope>NUCLEOTIDE SEQUENCE</scope>
</reference>
<dbReference type="InterPro" id="IPR000571">
    <property type="entry name" value="Znf_CCCH"/>
</dbReference>
<evidence type="ECO:0000313" key="7">
    <source>
        <dbReference type="EMBL" id="CAB1415221.1"/>
    </source>
</evidence>
<evidence type="ECO:0000256" key="2">
    <source>
        <dbReference type="ARBA" id="ARBA00022771"/>
    </source>
</evidence>
<dbReference type="SUPFAM" id="SSF48452">
    <property type="entry name" value="TPR-like"/>
    <property type="match status" value="1"/>
</dbReference>
<feature type="region of interest" description="Disordered" evidence="5">
    <location>
        <begin position="219"/>
        <end position="250"/>
    </location>
</feature>
<accession>A0A9N7TLR9</accession>
<evidence type="ECO:0000259" key="6">
    <source>
        <dbReference type="PROSITE" id="PS50103"/>
    </source>
</evidence>
<dbReference type="AlphaFoldDB" id="A0A9N7TLR9"/>
<feature type="domain" description="C3H1-type" evidence="6">
    <location>
        <begin position="990"/>
        <end position="1016"/>
    </location>
</feature>
<keyword evidence="2 4" id="KW-0863">Zinc-finger</keyword>
<feature type="compositionally biased region" description="Polar residues" evidence="5">
    <location>
        <begin position="764"/>
        <end position="776"/>
    </location>
</feature>
<dbReference type="InterPro" id="IPR011990">
    <property type="entry name" value="TPR-like_helical_dom_sf"/>
</dbReference>
<keyword evidence="3 4" id="KW-0862">Zinc</keyword>
<dbReference type="InterPro" id="IPR022755">
    <property type="entry name" value="Znf_C2H2_jaz"/>
</dbReference>
<feature type="compositionally biased region" description="Polar residues" evidence="5">
    <location>
        <begin position="279"/>
        <end position="292"/>
    </location>
</feature>
<dbReference type="InterPro" id="IPR039691">
    <property type="entry name" value="ZC3H7A/B"/>
</dbReference>
<feature type="region of interest" description="Disordered" evidence="5">
    <location>
        <begin position="758"/>
        <end position="786"/>
    </location>
</feature>
<dbReference type="EMBL" id="CADEAL010000145">
    <property type="protein sequence ID" value="CAB1415221.1"/>
    <property type="molecule type" value="Genomic_DNA"/>
</dbReference>
<dbReference type="PANTHER" id="PTHR14928">
    <property type="entry name" value="MICRO-RNA BINDING ZINC FINGER CCCH DOMAIN-CONTAINING PROTEIN 7"/>
    <property type="match status" value="1"/>
</dbReference>
<dbReference type="Pfam" id="PF12171">
    <property type="entry name" value="zf-C2H2_jaz"/>
    <property type="match status" value="1"/>
</dbReference>
<dbReference type="GO" id="GO:0035196">
    <property type="term" value="P:miRNA processing"/>
    <property type="evidence" value="ECO:0007669"/>
    <property type="project" value="TreeGrafter"/>
</dbReference>